<dbReference type="EMBL" id="CP012333">
    <property type="protein sequence ID" value="AKV04218.1"/>
    <property type="molecule type" value="Genomic_DNA"/>
</dbReference>
<dbReference type="CDD" id="cd07379">
    <property type="entry name" value="MPP_239FB"/>
    <property type="match status" value="1"/>
</dbReference>
<dbReference type="STRING" id="1391654.AKJ09_10881"/>
<dbReference type="KEGG" id="llu:AKJ09_10881"/>
<dbReference type="Pfam" id="PF00149">
    <property type="entry name" value="Metallophos"/>
    <property type="match status" value="1"/>
</dbReference>
<evidence type="ECO:0000259" key="1">
    <source>
        <dbReference type="Pfam" id="PF00149"/>
    </source>
</evidence>
<dbReference type="InterPro" id="IPR004843">
    <property type="entry name" value="Calcineurin-like_PHP"/>
</dbReference>
<accession>A0A0K1QES6</accession>
<feature type="domain" description="Calcineurin-like phosphoesterase" evidence="1">
    <location>
        <begin position="4"/>
        <end position="179"/>
    </location>
</feature>
<gene>
    <name evidence="2" type="ORF">AKJ09_10881</name>
</gene>
<organism evidence="2 3">
    <name type="scientific">Labilithrix luteola</name>
    <dbReference type="NCBI Taxonomy" id="1391654"/>
    <lineage>
        <taxon>Bacteria</taxon>
        <taxon>Pseudomonadati</taxon>
        <taxon>Myxococcota</taxon>
        <taxon>Polyangia</taxon>
        <taxon>Polyangiales</taxon>
        <taxon>Labilitrichaceae</taxon>
        <taxon>Labilithrix</taxon>
    </lineage>
</organism>
<dbReference type="GO" id="GO:0016787">
    <property type="term" value="F:hydrolase activity"/>
    <property type="evidence" value="ECO:0007669"/>
    <property type="project" value="InterPro"/>
</dbReference>
<evidence type="ECO:0000313" key="3">
    <source>
        <dbReference type="Proteomes" id="UP000064967"/>
    </source>
</evidence>
<reference evidence="2 3" key="1">
    <citation type="submission" date="2015-08" db="EMBL/GenBank/DDBJ databases">
        <authorList>
            <person name="Babu N.S."/>
            <person name="Beckwith C.J."/>
            <person name="Beseler K.G."/>
            <person name="Brison A."/>
            <person name="Carone J.V."/>
            <person name="Caskin T.P."/>
            <person name="Diamond M."/>
            <person name="Durham M.E."/>
            <person name="Foxe J.M."/>
            <person name="Go M."/>
            <person name="Henderson B.A."/>
            <person name="Jones I.B."/>
            <person name="McGettigan J.A."/>
            <person name="Micheletti S.J."/>
            <person name="Nasrallah M.E."/>
            <person name="Ortiz D."/>
            <person name="Piller C.R."/>
            <person name="Privatt S.R."/>
            <person name="Schneider S.L."/>
            <person name="Sharp S."/>
            <person name="Smith T.C."/>
            <person name="Stanton J.D."/>
            <person name="Ullery H.E."/>
            <person name="Wilson R.J."/>
            <person name="Serrano M.G."/>
            <person name="Buck G."/>
            <person name="Lee V."/>
            <person name="Wang Y."/>
            <person name="Carvalho R."/>
            <person name="Voegtly L."/>
            <person name="Shi R."/>
            <person name="Duckworth R."/>
            <person name="Johnson A."/>
            <person name="Loviza R."/>
            <person name="Walstead R."/>
            <person name="Shah Z."/>
            <person name="Kiflezghi M."/>
            <person name="Wade K."/>
            <person name="Ball S.L."/>
            <person name="Bradley K.W."/>
            <person name="Asai D.J."/>
            <person name="Bowman C.A."/>
            <person name="Russell D.A."/>
            <person name="Pope W.H."/>
            <person name="Jacobs-Sera D."/>
            <person name="Hendrix R.W."/>
            <person name="Hatfull G.F."/>
        </authorList>
    </citation>
    <scope>NUCLEOTIDE SEQUENCE [LARGE SCALE GENOMIC DNA]</scope>
    <source>
        <strain evidence="2 3">DSM 27648</strain>
    </source>
</reference>
<evidence type="ECO:0000313" key="2">
    <source>
        <dbReference type="EMBL" id="AKV04218.1"/>
    </source>
</evidence>
<dbReference type="AlphaFoldDB" id="A0A0K1QES6"/>
<dbReference type="InterPro" id="IPR051693">
    <property type="entry name" value="UPF0046_metallophosphoest"/>
</dbReference>
<dbReference type="InterPro" id="IPR029052">
    <property type="entry name" value="Metallo-depent_PP-like"/>
</dbReference>
<dbReference type="RefSeq" id="WP_146654863.1">
    <property type="nucleotide sequence ID" value="NZ_CP012333.1"/>
</dbReference>
<protein>
    <recommendedName>
        <fullName evidence="1">Calcineurin-like phosphoesterase domain-containing protein</fullName>
    </recommendedName>
</protein>
<proteinExistence type="predicted"/>
<sequence length="210" mass="23219">MTRIVALADTHLYHEGLVVPDGDVLVHAGDMLQHGSLDELVRAAKFLGALPHRTKIVVAGNHEVCLEKRASEARAILEEHGLVYLEDSAATVDGLVFYGSPWTPKFRIWAFGAQRGEEMASKWRKMPDQVDVLVTHGPPLGYGDTVHWAGRTRRVGCPDLRTRVSEVKPRLHVFGHIHQDPGQWQSEGGTTTFANVTTDEGERPASIFDV</sequence>
<dbReference type="Proteomes" id="UP000064967">
    <property type="component" value="Chromosome"/>
</dbReference>
<dbReference type="OrthoDB" id="332939at2"/>
<dbReference type="PANTHER" id="PTHR12905">
    <property type="entry name" value="METALLOPHOSPHOESTERASE"/>
    <property type="match status" value="1"/>
</dbReference>
<dbReference type="SUPFAM" id="SSF56300">
    <property type="entry name" value="Metallo-dependent phosphatases"/>
    <property type="match status" value="1"/>
</dbReference>
<dbReference type="Gene3D" id="3.60.21.10">
    <property type="match status" value="1"/>
</dbReference>
<keyword evidence="3" id="KW-1185">Reference proteome</keyword>
<name>A0A0K1QES6_9BACT</name>
<dbReference type="PANTHER" id="PTHR12905:SF0">
    <property type="entry name" value="CALCINEURIN-LIKE PHOSPHOESTERASE DOMAIN-CONTAINING PROTEIN"/>
    <property type="match status" value="1"/>
</dbReference>